<proteinExistence type="predicted"/>
<protein>
    <submittedName>
        <fullName evidence="3">ChaN family lipoprotein</fullName>
    </submittedName>
</protein>
<dbReference type="Proteomes" id="UP000636888">
    <property type="component" value="Unassembled WGS sequence"/>
</dbReference>
<sequence length="283" mass="32221">MKTLAAMTLGIFLTLATSIGAGAATTLVRMSDHQPVELGKCVEELGRSDVIFVGDTHDDPDLHNKQMELIRALYAKNPQLAIGVEMFTSESQAALDGWTRGKLDEPAFEAIYARNWSYDWRLYRDIFIFARDNRIPMIALNVPKRLIAKVVRFGPQGLSEEERKELPPGDPWTLAPRQAEFLKRLQEQVFGNRPARLNRANFEAAQGLRNHTFAYRIEQYLEKTPKAKVIAIAGTWHAIKHGAPDSLKDYGKLSYKVVLPDLVDFEWQKPTPEDLDYLMPRRK</sequence>
<gene>
    <name evidence="3" type="ORF">JFN93_21925</name>
</gene>
<keyword evidence="4" id="KW-1185">Reference proteome</keyword>
<comment type="caution">
    <text evidence="3">The sequence shown here is derived from an EMBL/GenBank/DDBJ whole genome shotgun (WGS) entry which is preliminary data.</text>
</comment>
<feature type="domain" description="Haem-binding uptake Tiki superfamily ChaN" evidence="2">
    <location>
        <begin position="42"/>
        <end position="246"/>
    </location>
</feature>
<keyword evidence="3" id="KW-0449">Lipoprotein</keyword>
<dbReference type="Pfam" id="PF04187">
    <property type="entry name" value="Cofac_haem_bdg"/>
    <property type="match status" value="1"/>
</dbReference>
<dbReference type="AlphaFoldDB" id="A0A8J7M289"/>
<reference evidence="3" key="1">
    <citation type="submission" date="2020-12" db="EMBL/GenBank/DDBJ databases">
        <title>Geomonas sp. Red875, isolated from river sediment.</title>
        <authorList>
            <person name="Xu Z."/>
            <person name="Zhang Z."/>
            <person name="Masuda Y."/>
            <person name="Itoh H."/>
            <person name="Senoo K."/>
        </authorList>
    </citation>
    <scope>NUCLEOTIDE SEQUENCE</scope>
    <source>
        <strain evidence="3">Red875</strain>
    </source>
</reference>
<evidence type="ECO:0000259" key="2">
    <source>
        <dbReference type="Pfam" id="PF04187"/>
    </source>
</evidence>
<dbReference type="Gene3D" id="3.40.50.11550">
    <property type="match status" value="1"/>
</dbReference>
<accession>A0A8J7M289</accession>
<organism evidence="3 4">
    <name type="scientific">Geomesophilobacter sediminis</name>
    <dbReference type="NCBI Taxonomy" id="2798584"/>
    <lineage>
        <taxon>Bacteria</taxon>
        <taxon>Pseudomonadati</taxon>
        <taxon>Thermodesulfobacteriota</taxon>
        <taxon>Desulfuromonadia</taxon>
        <taxon>Geobacterales</taxon>
        <taxon>Geobacteraceae</taxon>
        <taxon>Geomesophilobacter</taxon>
    </lineage>
</organism>
<feature type="chain" id="PRO_5035206814" evidence="1">
    <location>
        <begin position="24"/>
        <end position="283"/>
    </location>
</feature>
<dbReference type="RefSeq" id="WP_199386413.1">
    <property type="nucleotide sequence ID" value="NZ_JAEMHM010000023.1"/>
</dbReference>
<dbReference type="EMBL" id="JAEMHM010000023">
    <property type="protein sequence ID" value="MBJ6727380.1"/>
    <property type="molecule type" value="Genomic_DNA"/>
</dbReference>
<feature type="signal peptide" evidence="1">
    <location>
        <begin position="1"/>
        <end position="23"/>
    </location>
</feature>
<keyword evidence="1" id="KW-0732">Signal</keyword>
<evidence type="ECO:0000313" key="3">
    <source>
        <dbReference type="EMBL" id="MBJ6727380.1"/>
    </source>
</evidence>
<dbReference type="InterPro" id="IPR007314">
    <property type="entry name" value="Cofac_haem-bd_dom"/>
</dbReference>
<name>A0A8J7M289_9BACT</name>
<evidence type="ECO:0000313" key="4">
    <source>
        <dbReference type="Proteomes" id="UP000636888"/>
    </source>
</evidence>
<dbReference type="SUPFAM" id="SSF159501">
    <property type="entry name" value="EreA/ChaN-like"/>
    <property type="match status" value="1"/>
</dbReference>
<dbReference type="CDD" id="cd14727">
    <property type="entry name" value="ChanN-like"/>
    <property type="match status" value="1"/>
</dbReference>
<evidence type="ECO:0000256" key="1">
    <source>
        <dbReference type="SAM" id="SignalP"/>
    </source>
</evidence>